<evidence type="ECO:0000313" key="2">
    <source>
        <dbReference type="EMBL" id="MED1203362.1"/>
    </source>
</evidence>
<protein>
    <submittedName>
        <fullName evidence="2">STAS domain-containing protein</fullName>
    </submittedName>
</protein>
<feature type="domain" description="STAS" evidence="1">
    <location>
        <begin position="137"/>
        <end position="248"/>
    </location>
</feature>
<keyword evidence="3" id="KW-1185">Reference proteome</keyword>
<dbReference type="RefSeq" id="WP_066268962.1">
    <property type="nucleotide sequence ID" value="NZ_JARMAB010000012.1"/>
</dbReference>
<evidence type="ECO:0000259" key="1">
    <source>
        <dbReference type="PROSITE" id="PS50801"/>
    </source>
</evidence>
<reference evidence="2 3" key="1">
    <citation type="submission" date="2023-03" db="EMBL/GenBank/DDBJ databases">
        <title>Bacillus Genome Sequencing.</title>
        <authorList>
            <person name="Dunlap C."/>
        </authorList>
    </citation>
    <scope>NUCLEOTIDE SEQUENCE [LARGE SCALE GENOMIC DNA]</scope>
    <source>
        <strain evidence="2 3">B-23453</strain>
    </source>
</reference>
<comment type="caution">
    <text evidence="2">The sequence shown here is derived from an EMBL/GenBank/DDBJ whole genome shotgun (WGS) entry which is preliminary data.</text>
</comment>
<gene>
    <name evidence="2" type="ORF">P4T90_09760</name>
</gene>
<dbReference type="InterPro" id="IPR051932">
    <property type="entry name" value="Bact_StressResp_Reg"/>
</dbReference>
<sequence length="248" mass="28574">MPSGKVFPYPYFEITPSFDVVGCSIAADLLFGQLSNFRDIVNEGSMKKAESLLKDVHHSKEVELVLKTVQAPFALFNCSVTWEKETGHLVCIQQDQRIKNLEGLVQKHHERLATTNFELLEKKEEVEKAYSKIKELSIPYITLTDRSALIPIYGELDHSLLKERSEELMSRVYESECDKIFFDFNAVSTVTERGISSFTKLVQMLTLMGNQIFIISIKPEHAVYINNYELEDKIIYESNLREVLKKRL</sequence>
<dbReference type="SUPFAM" id="SSF52091">
    <property type="entry name" value="SpoIIaa-like"/>
    <property type="match status" value="1"/>
</dbReference>
<dbReference type="PANTHER" id="PTHR33745">
    <property type="entry name" value="RSBT ANTAGONIST PROTEIN RSBS-RELATED"/>
    <property type="match status" value="1"/>
</dbReference>
<evidence type="ECO:0000313" key="3">
    <source>
        <dbReference type="Proteomes" id="UP001341444"/>
    </source>
</evidence>
<dbReference type="EMBL" id="JARMAB010000012">
    <property type="protein sequence ID" value="MED1203362.1"/>
    <property type="molecule type" value="Genomic_DNA"/>
</dbReference>
<dbReference type="Proteomes" id="UP001341444">
    <property type="component" value="Unassembled WGS sequence"/>
</dbReference>
<dbReference type="PANTHER" id="PTHR33745:SF8">
    <property type="entry name" value="BLUE-LIGHT PHOTORECEPTOR"/>
    <property type="match status" value="1"/>
</dbReference>
<dbReference type="PROSITE" id="PS50801">
    <property type="entry name" value="STAS"/>
    <property type="match status" value="1"/>
</dbReference>
<dbReference type="InterPro" id="IPR036513">
    <property type="entry name" value="STAS_dom_sf"/>
</dbReference>
<accession>A0ABU6MG55</accession>
<name>A0ABU6MG55_9BACI</name>
<dbReference type="InterPro" id="IPR002645">
    <property type="entry name" value="STAS_dom"/>
</dbReference>
<proteinExistence type="predicted"/>
<dbReference type="Pfam" id="PF01740">
    <property type="entry name" value="STAS"/>
    <property type="match status" value="1"/>
</dbReference>
<dbReference type="Gene3D" id="3.30.750.24">
    <property type="entry name" value="STAS domain"/>
    <property type="match status" value="1"/>
</dbReference>
<organism evidence="2 3">
    <name type="scientific">Heyndrickxia acidicola</name>
    <dbReference type="NCBI Taxonomy" id="209389"/>
    <lineage>
        <taxon>Bacteria</taxon>
        <taxon>Bacillati</taxon>
        <taxon>Bacillota</taxon>
        <taxon>Bacilli</taxon>
        <taxon>Bacillales</taxon>
        <taxon>Bacillaceae</taxon>
        <taxon>Heyndrickxia</taxon>
    </lineage>
</organism>